<dbReference type="Pfam" id="PF00575">
    <property type="entry name" value="S1"/>
    <property type="match status" value="1"/>
</dbReference>
<evidence type="ECO:0000259" key="10">
    <source>
        <dbReference type="PROSITE" id="PS50126"/>
    </source>
</evidence>
<dbReference type="EMBL" id="DRLD01000123">
    <property type="protein sequence ID" value="HED09946.1"/>
    <property type="molecule type" value="Genomic_DNA"/>
</dbReference>
<evidence type="ECO:0000256" key="5">
    <source>
        <dbReference type="ARBA" id="ARBA00022801"/>
    </source>
</evidence>
<feature type="domain" description="S1 motif" evidence="10">
    <location>
        <begin position="624"/>
        <end position="705"/>
    </location>
</feature>
<dbReference type="InterPro" id="IPR022966">
    <property type="entry name" value="RNase_II/R_CS"/>
</dbReference>
<dbReference type="NCBIfam" id="TIGR00358">
    <property type="entry name" value="3_prime_RNase"/>
    <property type="match status" value="1"/>
</dbReference>
<keyword evidence="5 8" id="KW-0378">Hydrolase</keyword>
<dbReference type="PROSITE" id="PS50126">
    <property type="entry name" value="S1"/>
    <property type="match status" value="1"/>
</dbReference>
<evidence type="ECO:0000313" key="11">
    <source>
        <dbReference type="EMBL" id="HED09946.1"/>
    </source>
</evidence>
<dbReference type="InterPro" id="IPR040476">
    <property type="entry name" value="CSD2"/>
</dbReference>
<dbReference type="InterPro" id="IPR050180">
    <property type="entry name" value="RNR_Ribonuclease"/>
</dbReference>
<organism evidence="11">
    <name type="scientific">Caldithrix abyssi</name>
    <dbReference type="NCBI Taxonomy" id="187145"/>
    <lineage>
        <taxon>Bacteria</taxon>
        <taxon>Pseudomonadati</taxon>
        <taxon>Calditrichota</taxon>
        <taxon>Calditrichia</taxon>
        <taxon>Calditrichales</taxon>
        <taxon>Calditrichaceae</taxon>
        <taxon>Caldithrix</taxon>
    </lineage>
</organism>
<dbReference type="InterPro" id="IPR013223">
    <property type="entry name" value="RNase_B_OB_dom"/>
</dbReference>
<dbReference type="GO" id="GO:0006402">
    <property type="term" value="P:mRNA catabolic process"/>
    <property type="evidence" value="ECO:0007669"/>
    <property type="project" value="TreeGrafter"/>
</dbReference>
<dbReference type="SMART" id="SM00316">
    <property type="entry name" value="S1"/>
    <property type="match status" value="1"/>
</dbReference>
<dbReference type="Pfam" id="PF00773">
    <property type="entry name" value="RNB"/>
    <property type="match status" value="1"/>
</dbReference>
<dbReference type="PANTHER" id="PTHR23355:SF9">
    <property type="entry name" value="DIS3-LIKE EXONUCLEASE 2"/>
    <property type="match status" value="1"/>
</dbReference>
<dbReference type="PROSITE" id="PS01175">
    <property type="entry name" value="RIBONUCLEASE_II"/>
    <property type="match status" value="1"/>
</dbReference>
<dbReference type="GO" id="GO:0008859">
    <property type="term" value="F:exoribonuclease II activity"/>
    <property type="evidence" value="ECO:0007669"/>
    <property type="project" value="UniProtKB-UniRule"/>
</dbReference>
<dbReference type="CDD" id="cd04471">
    <property type="entry name" value="S1_RNase_R"/>
    <property type="match status" value="1"/>
</dbReference>
<evidence type="ECO:0000256" key="3">
    <source>
        <dbReference type="ARBA" id="ARBA00022490"/>
    </source>
</evidence>
<dbReference type="Proteomes" id="UP000886005">
    <property type="component" value="Unassembled WGS sequence"/>
</dbReference>
<evidence type="ECO:0000256" key="8">
    <source>
        <dbReference type="HAMAP-Rule" id="MF_01895"/>
    </source>
</evidence>
<reference evidence="11" key="1">
    <citation type="journal article" date="2020" name="mSystems">
        <title>Genome- and Community-Level Interaction Insights into Carbon Utilization and Element Cycling Functions of Hydrothermarchaeota in Hydrothermal Sediment.</title>
        <authorList>
            <person name="Zhou Z."/>
            <person name="Liu Y."/>
            <person name="Xu W."/>
            <person name="Pan J."/>
            <person name="Luo Z.H."/>
            <person name="Li M."/>
        </authorList>
    </citation>
    <scope>NUCLEOTIDE SEQUENCE [LARGE SCALE GENOMIC DNA]</scope>
    <source>
        <strain evidence="11">HyVt-456</strain>
    </source>
</reference>
<comment type="function">
    <text evidence="8">3'-5' exoribonuclease that releases 5'-nucleoside monophosphates and is involved in maturation of structured RNAs.</text>
</comment>
<dbReference type="InterPro" id="IPR003029">
    <property type="entry name" value="S1_domain"/>
</dbReference>
<keyword evidence="7 8" id="KW-0694">RNA-binding</keyword>
<dbReference type="GO" id="GO:0005829">
    <property type="term" value="C:cytosol"/>
    <property type="evidence" value="ECO:0007669"/>
    <property type="project" value="TreeGrafter"/>
</dbReference>
<sequence length="737" mass="84790">MGTEKNSKMEAELLKLLKNHGKTPLPRKQISHMLNIKKKNYHEFEKALNNLVKEGLVRRTKGHTYVYQGVSRYVGEISLTRQGFAFVSVEGLDDDIFIARQNLNTALDRDVVEVQLYAQSRGGRRREGYVTSIVKRFRSIIVGTYHETEYYRYIVPDSTKIYRDIIVAEDKTMNARDGQKVLVTFDRWDSDQHNPEGTIVEILGDADTPGLDIISVAYAHNLPVKFPREVEAEAAKKNADITARVLQGRLDLRDHLCFTIDPEDAKDFDDAVSLEKLPNGNYQLGVHIADVSHFVEEGSLLDKEALNRGTSVYLVDRVIPMLPEKLSNDLCSLKPNVDRLAFTCFMEINKELEVVSHTIQPSVIHSKRRYNYQEVQTIVDEKRDDPYRPVLEEMMALSRRLTKKRFALGSIDFDTPEVKFVLDEKGKPVEIVPKKRLLAHRMIEEFMLLANQTVAAHVKTLPGYKTPPPFIYRIHEKPSAEKLTRFTNLLKALKVPFKTPKKISSFWFQQIIESIKGKPEETVIEEVALRSMMKAIYSEKNVGHFGLAFEDYTHFTSPIRRYPDLEVHRLLRLYAAEKPRDLKKLNSKVAEICVQSSKKERVAVDAERDSIKLKQVEYIEQHIGENFHGVIAGVTASGIYVELEHIFVEGFVPMVKMTDDYYIYDEDTYSMTGRHSGRHIRLGDRVEVQVESVDVARRDINFSLLEDPDFVPQPQKVKPEAPKKSNRKRRSRKNKKS</sequence>
<evidence type="ECO:0000256" key="1">
    <source>
        <dbReference type="ARBA" id="ARBA00001849"/>
    </source>
</evidence>
<dbReference type="InterPro" id="IPR001900">
    <property type="entry name" value="RNase_II/R"/>
</dbReference>
<keyword evidence="6 8" id="KW-0269">Exonuclease</keyword>
<dbReference type="Pfam" id="PF08206">
    <property type="entry name" value="OB_RNB"/>
    <property type="match status" value="1"/>
</dbReference>
<proteinExistence type="inferred from homology"/>
<dbReference type="PANTHER" id="PTHR23355">
    <property type="entry name" value="RIBONUCLEASE"/>
    <property type="match status" value="1"/>
</dbReference>
<comment type="similarity">
    <text evidence="8">Belongs to the RNR ribonuclease family. RNase R subfamily.</text>
</comment>
<comment type="subcellular location">
    <subcellularLocation>
        <location evidence="2 8">Cytoplasm</location>
    </subcellularLocation>
</comment>
<keyword evidence="4 8" id="KW-0540">Nuclease</keyword>
<dbReference type="Gene3D" id="2.40.50.140">
    <property type="entry name" value="Nucleic acid-binding proteins"/>
    <property type="match status" value="2"/>
</dbReference>
<keyword evidence="3 8" id="KW-0963">Cytoplasm</keyword>
<accession>A0A7V1PUK6</accession>
<feature type="region of interest" description="Disordered" evidence="9">
    <location>
        <begin position="707"/>
        <end position="737"/>
    </location>
</feature>
<dbReference type="GO" id="GO:0003723">
    <property type="term" value="F:RNA binding"/>
    <property type="evidence" value="ECO:0007669"/>
    <property type="project" value="UniProtKB-UniRule"/>
</dbReference>
<dbReference type="InterPro" id="IPR012340">
    <property type="entry name" value="NA-bd_OB-fold"/>
</dbReference>
<evidence type="ECO:0000256" key="6">
    <source>
        <dbReference type="ARBA" id="ARBA00022839"/>
    </source>
</evidence>
<dbReference type="EC" id="3.1.13.1" evidence="8"/>
<name>A0A7V1PUK6_CALAY</name>
<evidence type="ECO:0000256" key="9">
    <source>
        <dbReference type="SAM" id="MobiDB-lite"/>
    </source>
</evidence>
<dbReference type="InterPro" id="IPR011805">
    <property type="entry name" value="RNase_R"/>
</dbReference>
<dbReference type="Pfam" id="PF17876">
    <property type="entry name" value="CSD2"/>
    <property type="match status" value="1"/>
</dbReference>
<evidence type="ECO:0000256" key="4">
    <source>
        <dbReference type="ARBA" id="ARBA00022722"/>
    </source>
</evidence>
<dbReference type="NCBIfam" id="TIGR02063">
    <property type="entry name" value="RNase_R"/>
    <property type="match status" value="1"/>
</dbReference>
<feature type="compositionally biased region" description="Basic residues" evidence="9">
    <location>
        <begin position="724"/>
        <end position="737"/>
    </location>
</feature>
<protein>
    <recommendedName>
        <fullName evidence="8">Ribonuclease R</fullName>
        <shortName evidence="8">RNase R</shortName>
        <ecNumber evidence="8">3.1.13.1</ecNumber>
    </recommendedName>
</protein>
<dbReference type="AlphaFoldDB" id="A0A7V1PUK6"/>
<dbReference type="HAMAP" id="MF_01895">
    <property type="entry name" value="RNase_R"/>
    <property type="match status" value="1"/>
</dbReference>
<gene>
    <name evidence="8 11" type="primary">rnr</name>
    <name evidence="11" type="ORF">ENJ10_04605</name>
</gene>
<evidence type="ECO:0000256" key="2">
    <source>
        <dbReference type="ARBA" id="ARBA00004496"/>
    </source>
</evidence>
<evidence type="ECO:0000256" key="7">
    <source>
        <dbReference type="ARBA" id="ARBA00022884"/>
    </source>
</evidence>
<comment type="caution">
    <text evidence="11">The sequence shown here is derived from an EMBL/GenBank/DDBJ whole genome shotgun (WGS) entry which is preliminary data.</text>
</comment>
<comment type="catalytic activity">
    <reaction evidence="1 8">
        <text>Exonucleolytic cleavage in the 3'- to 5'-direction to yield nucleoside 5'-phosphates.</text>
        <dbReference type="EC" id="3.1.13.1"/>
    </reaction>
</comment>
<dbReference type="SUPFAM" id="SSF50249">
    <property type="entry name" value="Nucleic acid-binding proteins"/>
    <property type="match status" value="3"/>
</dbReference>
<dbReference type="SMART" id="SM00955">
    <property type="entry name" value="RNB"/>
    <property type="match status" value="1"/>
</dbReference>
<dbReference type="InterPro" id="IPR004476">
    <property type="entry name" value="RNase_II/RNase_R"/>
</dbReference>